<accession>A0A517LCF7</accession>
<dbReference type="Proteomes" id="UP000316270">
    <property type="component" value="Chromosome 9"/>
</dbReference>
<evidence type="ECO:0000313" key="2">
    <source>
        <dbReference type="EMBL" id="QDS73304.1"/>
    </source>
</evidence>
<keyword evidence="3" id="KW-1185">Reference proteome</keyword>
<evidence type="ECO:0000313" key="3">
    <source>
        <dbReference type="Proteomes" id="UP000316270"/>
    </source>
</evidence>
<dbReference type="AlphaFoldDB" id="A0A517LCF7"/>
<sequence length="586" mass="66859">MGNDHLTAQERQLYRQITGLLCQTDKLDIARGNTKSSSKQPASQRTASQAALNTVLQKPSPKHTRRQARALSMLSMIADLLVRRHEEFVLPPSSCETTSLLAIDGRQHLSLSPGCMVHVVESSVTPQLDQQSANAAFLQVLVEKYTTLDQHARHILGLLKEWHQVPEADQTDARMRLQNYVVFSCRERILEKFIPNQKDTDLTGYFELLTIDTAVFKEDRFNSVWPKQLWGSQPDILRRMRCHFSHHVEAEQVDEEWIERKTFHTYLRGALLGSFEALTRLVQHSNEIRAASKQRESTEKEIGKACQALASQVHEVTQKLCVLVDFVSNFGQCFKLHLAMLPPRLREIGKKVESRAFHEEAKKYIHSLGSLVHHDSLSVLGTHRHTTALPESLKIEVVYSGSEQGKGTLPALTSVLNEPCFGLSDVDRDKIEAYLPEHCMPDPSSSNQSIHPGMLLLSLWEHAHKPNHEHLLRTLSKYQTDMAKNAASCCRSCEHTLFQIVREDEPAKSSLLQTLMKRRRESKWPHLRVRKTGKRWKCAVLPAFLPREMGLLLLREAKLRLFERLHRIKRKLANSESVPARADGDR</sequence>
<dbReference type="EMBL" id="CP042193">
    <property type="protein sequence ID" value="QDS73304.1"/>
    <property type="molecule type" value="Genomic_DNA"/>
</dbReference>
<proteinExistence type="predicted"/>
<evidence type="ECO:0000256" key="1">
    <source>
        <dbReference type="SAM" id="MobiDB-lite"/>
    </source>
</evidence>
<organism evidence="2 3">
    <name type="scientific">Venturia effusa</name>
    <dbReference type="NCBI Taxonomy" id="50376"/>
    <lineage>
        <taxon>Eukaryota</taxon>
        <taxon>Fungi</taxon>
        <taxon>Dikarya</taxon>
        <taxon>Ascomycota</taxon>
        <taxon>Pezizomycotina</taxon>
        <taxon>Dothideomycetes</taxon>
        <taxon>Pleosporomycetidae</taxon>
        <taxon>Venturiales</taxon>
        <taxon>Venturiaceae</taxon>
        <taxon>Venturia</taxon>
    </lineage>
</organism>
<name>A0A517LCF7_9PEZI</name>
<reference evidence="2 3" key="1">
    <citation type="submission" date="2019-07" db="EMBL/GenBank/DDBJ databases">
        <title>Finished genome of Venturia effusa.</title>
        <authorList>
            <person name="Young C.A."/>
            <person name="Cox M.P."/>
            <person name="Ganley A.R.D."/>
            <person name="David W.J."/>
        </authorList>
    </citation>
    <scope>NUCLEOTIDE SEQUENCE [LARGE SCALE GENOMIC DNA]</scope>
    <source>
        <strain evidence="3">albino</strain>
    </source>
</reference>
<feature type="compositionally biased region" description="Polar residues" evidence="1">
    <location>
        <begin position="33"/>
        <end position="57"/>
    </location>
</feature>
<feature type="region of interest" description="Disordered" evidence="1">
    <location>
        <begin position="32"/>
        <end position="64"/>
    </location>
</feature>
<protein>
    <submittedName>
        <fullName evidence="2">Uncharacterized protein</fullName>
    </submittedName>
</protein>
<gene>
    <name evidence="2" type="ORF">FKW77_005926</name>
</gene>